<evidence type="ECO:0000256" key="3">
    <source>
        <dbReference type="ARBA" id="ARBA00015195"/>
    </source>
</evidence>
<sequence>MTEKSNQVEVTLLGKTHQFACTEGQEQLLLDAVALLNQRVDEMKQKSTVRNEQNALLLAALHLCHDLQDLQRVNNSQQTQQQTLIDKLKMHLAGN</sequence>
<dbReference type="InterPro" id="IPR007838">
    <property type="entry name" value="Cell_div_ZapA-like"/>
</dbReference>
<evidence type="ECO:0000256" key="4">
    <source>
        <dbReference type="ARBA" id="ARBA00022490"/>
    </source>
</evidence>
<dbReference type="EMBL" id="MKJU01000028">
    <property type="protein sequence ID" value="OHU89583.1"/>
    <property type="molecule type" value="Genomic_DNA"/>
</dbReference>
<evidence type="ECO:0000256" key="9">
    <source>
        <dbReference type="ARBA" id="ARBA00024910"/>
    </source>
</evidence>
<name>A0A1S1MMF6_9GAMM</name>
<keyword evidence="7" id="KW-0717">Septation</keyword>
<dbReference type="GO" id="GO:0005829">
    <property type="term" value="C:cytosol"/>
    <property type="evidence" value="ECO:0007669"/>
    <property type="project" value="TreeGrafter"/>
</dbReference>
<dbReference type="Gene3D" id="3.30.160.880">
    <property type="entry name" value="Cell division protein ZapA protomer, N-terminal domain"/>
    <property type="match status" value="1"/>
</dbReference>
<keyword evidence="5 12" id="KW-0132">Cell division</keyword>
<keyword evidence="8" id="KW-0131">Cell cycle</keyword>
<keyword evidence="13" id="KW-1185">Reference proteome</keyword>
<dbReference type="InterPro" id="IPR042233">
    <property type="entry name" value="Cell_div_ZapA_N"/>
</dbReference>
<comment type="subcellular location">
    <subcellularLocation>
        <location evidence="1">Cytoplasm</location>
    </subcellularLocation>
</comment>
<evidence type="ECO:0000256" key="8">
    <source>
        <dbReference type="ARBA" id="ARBA00023306"/>
    </source>
</evidence>
<comment type="caution">
    <text evidence="12">The sequence shown here is derived from an EMBL/GenBank/DDBJ whole genome shotgun (WGS) entry which is preliminary data.</text>
</comment>
<dbReference type="STRING" id="1859457.BET10_15760"/>
<comment type="subunit">
    <text evidence="10">Homodimer. Interacts with FtsZ.</text>
</comment>
<comment type="function">
    <text evidence="9">Activator of cell division through the inhibition of FtsZ GTPase activity, therefore promoting FtsZ assembly into bundles of protofilaments necessary for the formation of the division Z ring. It is recruited early at mid-cell but it is not essential for cell division.</text>
</comment>
<evidence type="ECO:0000256" key="11">
    <source>
        <dbReference type="ARBA" id="ARBA00033158"/>
    </source>
</evidence>
<evidence type="ECO:0000256" key="6">
    <source>
        <dbReference type="ARBA" id="ARBA00023054"/>
    </source>
</evidence>
<dbReference type="RefSeq" id="WP_070986212.1">
    <property type="nucleotide sequence ID" value="NZ_MKJU01000028.1"/>
</dbReference>
<dbReference type="GO" id="GO:0032153">
    <property type="term" value="C:cell division site"/>
    <property type="evidence" value="ECO:0007669"/>
    <property type="project" value="TreeGrafter"/>
</dbReference>
<proteinExistence type="inferred from homology"/>
<dbReference type="Pfam" id="PF05164">
    <property type="entry name" value="ZapA"/>
    <property type="match status" value="1"/>
</dbReference>
<evidence type="ECO:0000256" key="1">
    <source>
        <dbReference type="ARBA" id="ARBA00004496"/>
    </source>
</evidence>
<accession>A0A1S1MMF6</accession>
<evidence type="ECO:0000256" key="10">
    <source>
        <dbReference type="ARBA" id="ARBA00026068"/>
    </source>
</evidence>
<dbReference type="GO" id="GO:0043093">
    <property type="term" value="P:FtsZ-dependent cytokinesis"/>
    <property type="evidence" value="ECO:0007669"/>
    <property type="project" value="TreeGrafter"/>
</dbReference>
<dbReference type="AlphaFoldDB" id="A0A1S1MMF6"/>
<organism evidence="12 13">
    <name type="scientific">Pseudoalteromonas amylolytica</name>
    <dbReference type="NCBI Taxonomy" id="1859457"/>
    <lineage>
        <taxon>Bacteria</taxon>
        <taxon>Pseudomonadati</taxon>
        <taxon>Pseudomonadota</taxon>
        <taxon>Gammaproteobacteria</taxon>
        <taxon>Alteromonadales</taxon>
        <taxon>Pseudoalteromonadaceae</taxon>
        <taxon>Pseudoalteromonas</taxon>
    </lineage>
</organism>
<protein>
    <recommendedName>
        <fullName evidence="3">Cell division protein ZapA</fullName>
    </recommendedName>
    <alternativeName>
        <fullName evidence="11">Z ring-associated protein ZapA</fullName>
    </alternativeName>
</protein>
<keyword evidence="4" id="KW-0963">Cytoplasm</keyword>
<dbReference type="SUPFAM" id="SSF102829">
    <property type="entry name" value="Cell division protein ZapA-like"/>
    <property type="match status" value="1"/>
</dbReference>
<evidence type="ECO:0000256" key="7">
    <source>
        <dbReference type="ARBA" id="ARBA00023210"/>
    </source>
</evidence>
<evidence type="ECO:0000313" key="13">
    <source>
        <dbReference type="Proteomes" id="UP000179786"/>
    </source>
</evidence>
<dbReference type="InterPro" id="IPR036192">
    <property type="entry name" value="Cell_div_ZapA-like_sf"/>
</dbReference>
<reference evidence="12 13" key="1">
    <citation type="submission" date="2016-09" db="EMBL/GenBank/DDBJ databases">
        <title>Pseudoalteromonas amylolytica sp. nov., isolated from the surface seawater.</title>
        <authorList>
            <person name="Wu Y.-H."/>
            <person name="Cheng H."/>
            <person name="Jin X.-B."/>
            <person name="Wang C.-S."/>
            <person name="Xu X.-W."/>
        </authorList>
    </citation>
    <scope>NUCLEOTIDE SEQUENCE [LARGE SCALE GENOMIC DNA]</scope>
    <source>
        <strain evidence="12 13">JW1</strain>
    </source>
</reference>
<dbReference type="OrthoDB" id="5772359at2"/>
<evidence type="ECO:0000256" key="2">
    <source>
        <dbReference type="ARBA" id="ARBA00010074"/>
    </source>
</evidence>
<comment type="similarity">
    <text evidence="2">Belongs to the ZapA family. Type 1 subfamily.</text>
</comment>
<keyword evidence="6" id="KW-0175">Coiled coil</keyword>
<dbReference type="PANTHER" id="PTHR34981">
    <property type="entry name" value="CELL DIVISION PROTEIN ZAPA"/>
    <property type="match status" value="1"/>
</dbReference>
<dbReference type="GO" id="GO:0000917">
    <property type="term" value="P:division septum assembly"/>
    <property type="evidence" value="ECO:0007669"/>
    <property type="project" value="UniProtKB-KW"/>
</dbReference>
<dbReference type="GO" id="GO:0030428">
    <property type="term" value="C:cell septum"/>
    <property type="evidence" value="ECO:0007669"/>
    <property type="project" value="TreeGrafter"/>
</dbReference>
<gene>
    <name evidence="12" type="ORF">BET10_15760</name>
</gene>
<dbReference type="PANTHER" id="PTHR34981:SF1">
    <property type="entry name" value="CELL DIVISION PROTEIN ZAPA"/>
    <property type="match status" value="1"/>
</dbReference>
<dbReference type="Proteomes" id="UP000179786">
    <property type="component" value="Unassembled WGS sequence"/>
</dbReference>
<evidence type="ECO:0000313" key="12">
    <source>
        <dbReference type="EMBL" id="OHU89583.1"/>
    </source>
</evidence>
<dbReference type="GO" id="GO:0000921">
    <property type="term" value="P:septin ring assembly"/>
    <property type="evidence" value="ECO:0007669"/>
    <property type="project" value="TreeGrafter"/>
</dbReference>
<evidence type="ECO:0000256" key="5">
    <source>
        <dbReference type="ARBA" id="ARBA00022618"/>
    </source>
</evidence>